<comment type="caution">
    <text evidence="2">The sequence shown here is derived from an EMBL/GenBank/DDBJ whole genome shotgun (WGS) entry which is preliminary data.</text>
</comment>
<organism evidence="2 3">
    <name type="scientific">Marinomonas primoryensis</name>
    <dbReference type="NCBI Taxonomy" id="178399"/>
    <lineage>
        <taxon>Bacteria</taxon>
        <taxon>Pseudomonadati</taxon>
        <taxon>Pseudomonadota</taxon>
        <taxon>Gammaproteobacteria</taxon>
        <taxon>Oceanospirillales</taxon>
        <taxon>Oceanospirillaceae</taxon>
        <taxon>Marinomonas</taxon>
    </lineage>
</organism>
<evidence type="ECO:0000313" key="2">
    <source>
        <dbReference type="EMBL" id="MEP7728252.1"/>
    </source>
</evidence>
<protein>
    <submittedName>
        <fullName evidence="2">Amidohydrolase family protein</fullName>
    </submittedName>
</protein>
<dbReference type="Pfam" id="PF04909">
    <property type="entry name" value="Amidohydro_2"/>
    <property type="match status" value="1"/>
</dbReference>
<evidence type="ECO:0000313" key="3">
    <source>
        <dbReference type="Proteomes" id="UP001471651"/>
    </source>
</evidence>
<proteinExistence type="predicted"/>
<feature type="domain" description="Amidohydrolase-related" evidence="1">
    <location>
        <begin position="19"/>
        <end position="280"/>
    </location>
</feature>
<evidence type="ECO:0000259" key="1">
    <source>
        <dbReference type="Pfam" id="PF04909"/>
    </source>
</evidence>
<dbReference type="InterPro" id="IPR006680">
    <property type="entry name" value="Amidohydro-rel"/>
</dbReference>
<dbReference type="SUPFAM" id="SSF51556">
    <property type="entry name" value="Metallo-dependent hydrolases"/>
    <property type="match status" value="1"/>
</dbReference>
<dbReference type="RefSeq" id="WP_348575966.1">
    <property type="nucleotide sequence ID" value="NZ_JBDYKN010000001.1"/>
</dbReference>
<dbReference type="InterPro" id="IPR032466">
    <property type="entry name" value="Metal_Hydrolase"/>
</dbReference>
<accession>A0ABV0KVN6</accession>
<dbReference type="InterPro" id="IPR052358">
    <property type="entry name" value="Aro_Compnd_Degr_Hydrolases"/>
</dbReference>
<dbReference type="EMBL" id="JBDYKN010000001">
    <property type="protein sequence ID" value="MEP7728252.1"/>
    <property type="molecule type" value="Genomic_DNA"/>
</dbReference>
<dbReference type="Proteomes" id="UP001471651">
    <property type="component" value="Unassembled WGS sequence"/>
</dbReference>
<dbReference type="PANTHER" id="PTHR35563">
    <property type="entry name" value="BARREL METAL-DEPENDENT HYDROLASE, PUTATIVE (AFU_ORTHOLOGUE AFUA_1G16240)-RELATED"/>
    <property type="match status" value="1"/>
</dbReference>
<gene>
    <name evidence="2" type="ORF">ABKW32_02250</name>
</gene>
<name>A0ABV0KVN6_9GAMM</name>
<keyword evidence="3" id="KW-1185">Reference proteome</keyword>
<dbReference type="Gene3D" id="3.20.20.140">
    <property type="entry name" value="Metal-dependent hydrolases"/>
    <property type="match status" value="1"/>
</dbReference>
<dbReference type="PANTHER" id="PTHR35563:SF2">
    <property type="entry name" value="BARREL METAL-DEPENDENT HYDROLASE, PUTATIVE (AFU_ORTHOLOGUE AFUA_1G16240)-RELATED"/>
    <property type="match status" value="1"/>
</dbReference>
<sequence length="285" mass="31998">MARTLNGQSPRIALPQGSVDSHIHVYSPKHHALPGGPDLPADVASLADYRKVQQWLGLNKVVITQPNAYQTDNTCMLEALKELGDNGRGVVVVTPETDEATLQHWHDLGARGARIMELTLGAVRLKDLLKVNAKIRPLDWTCIVQFNGREILDRAPLLNKIQGDYVIDHHGKFLPPVTPDSKEFDQLLRLIDKGNCYYKIAACYESSVTGGPDYQDIADLSKRIIAHAPERVIWGSNWPHVSGSPEDAPNDVQLLDTVMSWMPDEKTRQSIFVDNPNRLYWRNER</sequence>
<reference evidence="2 3" key="1">
    <citation type="submission" date="2024-05" db="EMBL/GenBank/DDBJ databases">
        <authorList>
            <person name="Busch G.E."/>
            <person name="Sharma I."/>
        </authorList>
    </citation>
    <scope>NUCLEOTIDE SEQUENCE [LARGE SCALE GENOMIC DNA]</scope>
    <source>
        <strain evidence="2 3">23GB23</strain>
    </source>
</reference>